<dbReference type="InterPro" id="IPR044298">
    <property type="entry name" value="MIG/MutY"/>
</dbReference>
<dbReference type="CDD" id="cd03431">
    <property type="entry name" value="NUDIX_DNA_Glycosylase_C-MutY"/>
    <property type="match status" value="1"/>
</dbReference>
<dbReference type="GO" id="GO:0034039">
    <property type="term" value="F:8-oxo-7,8-dihydroguanine DNA N-glycosylase activity"/>
    <property type="evidence" value="ECO:0007669"/>
    <property type="project" value="TreeGrafter"/>
</dbReference>
<dbReference type="PANTHER" id="PTHR42944">
    <property type="entry name" value="ADENINE DNA GLYCOSYLASE"/>
    <property type="match status" value="1"/>
</dbReference>
<gene>
    <name evidence="16" type="ORF">SAMN05444380_108141</name>
</gene>
<dbReference type="PANTHER" id="PTHR42944:SF1">
    <property type="entry name" value="ADENINE DNA GLYCOSYLASE"/>
    <property type="match status" value="1"/>
</dbReference>
<evidence type="ECO:0000256" key="9">
    <source>
        <dbReference type="ARBA" id="ARBA00022801"/>
    </source>
</evidence>
<dbReference type="Proteomes" id="UP000181976">
    <property type="component" value="Unassembled WGS sequence"/>
</dbReference>
<dbReference type="Pfam" id="PF00633">
    <property type="entry name" value="HHH"/>
    <property type="match status" value="1"/>
</dbReference>
<dbReference type="EC" id="3.2.2.31" evidence="4 14"/>
<dbReference type="Gene3D" id="1.10.1670.10">
    <property type="entry name" value="Helix-hairpin-Helix base-excision DNA repair enzymes (C-terminal)"/>
    <property type="match status" value="1"/>
</dbReference>
<name>A0A1I1YW11_9BACT</name>
<dbReference type="PROSITE" id="PS00764">
    <property type="entry name" value="ENDONUCLEASE_III_1"/>
    <property type="match status" value="1"/>
</dbReference>
<dbReference type="InterPro" id="IPR003651">
    <property type="entry name" value="Endonuclease3_FeS-loop_motif"/>
</dbReference>
<organism evidence="16 17">
    <name type="scientific">Thermophagus xiamenensis</name>
    <dbReference type="NCBI Taxonomy" id="385682"/>
    <lineage>
        <taxon>Bacteria</taxon>
        <taxon>Pseudomonadati</taxon>
        <taxon>Bacteroidota</taxon>
        <taxon>Bacteroidia</taxon>
        <taxon>Marinilabiliales</taxon>
        <taxon>Marinilabiliaceae</taxon>
        <taxon>Thermophagus</taxon>
    </lineage>
</organism>
<evidence type="ECO:0000256" key="2">
    <source>
        <dbReference type="ARBA" id="ARBA00002933"/>
    </source>
</evidence>
<dbReference type="Pfam" id="PF00730">
    <property type="entry name" value="HhH-GPD"/>
    <property type="match status" value="1"/>
</dbReference>
<evidence type="ECO:0000313" key="16">
    <source>
        <dbReference type="EMBL" id="SFE23657.1"/>
    </source>
</evidence>
<comment type="cofactor">
    <cofactor evidence="14">
        <name>[4Fe-4S] cluster</name>
        <dbReference type="ChEBI" id="CHEBI:49883"/>
    </cofactor>
    <text evidence="14">Binds 1 [4Fe-4S] cluster.</text>
</comment>
<evidence type="ECO:0000256" key="8">
    <source>
        <dbReference type="ARBA" id="ARBA00022763"/>
    </source>
</evidence>
<dbReference type="STRING" id="385682.SAMN05444380_108141"/>
<feature type="domain" description="HhH-GPD" evidence="15">
    <location>
        <begin position="36"/>
        <end position="187"/>
    </location>
</feature>
<dbReference type="SMART" id="SM00525">
    <property type="entry name" value="FES"/>
    <property type="match status" value="1"/>
</dbReference>
<dbReference type="GO" id="GO:0046872">
    <property type="term" value="F:metal ion binding"/>
    <property type="evidence" value="ECO:0007669"/>
    <property type="project" value="UniProtKB-UniRule"/>
</dbReference>
<keyword evidence="17" id="KW-1185">Reference proteome</keyword>
<dbReference type="InterPro" id="IPR015797">
    <property type="entry name" value="NUDIX_hydrolase-like_dom_sf"/>
</dbReference>
<keyword evidence="13 14" id="KW-0326">Glycosidase</keyword>
<dbReference type="InterPro" id="IPR003265">
    <property type="entry name" value="HhH-GPD_domain"/>
</dbReference>
<evidence type="ECO:0000256" key="4">
    <source>
        <dbReference type="ARBA" id="ARBA00012045"/>
    </source>
</evidence>
<dbReference type="InterPro" id="IPR005760">
    <property type="entry name" value="A/G_AdeGlyc_MutY"/>
</dbReference>
<dbReference type="AlphaFoldDB" id="A0A1I1YW11"/>
<dbReference type="eggNOG" id="COG1194">
    <property type="taxonomic scope" value="Bacteria"/>
</dbReference>
<dbReference type="SUPFAM" id="SSF48150">
    <property type="entry name" value="DNA-glycosylase"/>
    <property type="match status" value="1"/>
</dbReference>
<dbReference type="SUPFAM" id="SSF55811">
    <property type="entry name" value="Nudix"/>
    <property type="match status" value="1"/>
</dbReference>
<evidence type="ECO:0000256" key="10">
    <source>
        <dbReference type="ARBA" id="ARBA00023004"/>
    </source>
</evidence>
<dbReference type="InterPro" id="IPR029119">
    <property type="entry name" value="MutY_C"/>
</dbReference>
<keyword evidence="7" id="KW-0479">Metal-binding</keyword>
<dbReference type="Pfam" id="PF14815">
    <property type="entry name" value="NUDIX_4"/>
    <property type="match status" value="1"/>
</dbReference>
<comment type="catalytic activity">
    <reaction evidence="1 14">
        <text>Hydrolyzes free adenine bases from 7,8-dihydro-8-oxoguanine:adenine mismatched double-stranded DNA, leaving an apurinic site.</text>
        <dbReference type="EC" id="3.2.2.31"/>
    </reaction>
</comment>
<comment type="function">
    <text evidence="2">Adenine glycosylase active on G-A mispairs. MutY also corrects error-prone DNA synthesis past GO lesions which are due to the oxidatively damaged form of guanine: 7,8-dihydro-8-oxoguanine (8-oxo-dGTP).</text>
</comment>
<sequence length="352" mass="40679">MTSFLFKIIQWYKNHARDLPWRKTTDPYKIWISEVILQQTQVKQGLSYYLRFIRSFPDVQALAEASEQEVLRQWQGLGYYSRARNLHSAAKTIVKEQNSLFPQTYKKILKLKGIGPYTAAAIASIAFGEPVPVIDGNVYRVLSRLFLIDLPIDTTEGKKYFEKLAWQLLDRHDPGTYNQALMELGALICKPANPLCQQCPVKEFCKAASKKQQQLFPVKSKKIVKKKRWLHYLVVSQNGHTILQKRTDNDIWKGLYQFPLIETTSSCSTQSIRPKILEIFPEAISIKKINQVKHLLTHQELHISFYKVIWPENRSLSLASNPQPLKLVKNDEIVELPLPQVIKKNISLIISH</sequence>
<dbReference type="GO" id="GO:0000701">
    <property type="term" value="F:purine-specific mismatch base pair DNA N-glycosylase activity"/>
    <property type="evidence" value="ECO:0007669"/>
    <property type="project" value="UniProtKB-EC"/>
</dbReference>
<dbReference type="FunFam" id="1.10.340.30:FF:000010">
    <property type="entry name" value="Adenine DNA glycosylase"/>
    <property type="match status" value="1"/>
</dbReference>
<keyword evidence="8 14" id="KW-0227">DNA damage</keyword>
<dbReference type="SMART" id="SM00478">
    <property type="entry name" value="ENDO3c"/>
    <property type="match status" value="1"/>
</dbReference>
<dbReference type="GO" id="GO:0035485">
    <property type="term" value="F:adenine/guanine mispair binding"/>
    <property type="evidence" value="ECO:0007669"/>
    <property type="project" value="TreeGrafter"/>
</dbReference>
<evidence type="ECO:0000256" key="3">
    <source>
        <dbReference type="ARBA" id="ARBA00008343"/>
    </source>
</evidence>
<dbReference type="InParanoid" id="A0A1I1YW11"/>
<protein>
    <recommendedName>
        <fullName evidence="5 14">Adenine DNA glycosylase</fullName>
        <ecNumber evidence="4 14">3.2.2.31</ecNumber>
    </recommendedName>
</protein>
<dbReference type="FunCoup" id="A0A1I1YW11">
    <property type="interactions" value="352"/>
</dbReference>
<evidence type="ECO:0000256" key="14">
    <source>
        <dbReference type="RuleBase" id="RU365096"/>
    </source>
</evidence>
<dbReference type="GO" id="GO:0006298">
    <property type="term" value="P:mismatch repair"/>
    <property type="evidence" value="ECO:0007669"/>
    <property type="project" value="TreeGrafter"/>
</dbReference>
<dbReference type="OrthoDB" id="9802365at2"/>
<dbReference type="CDD" id="cd00056">
    <property type="entry name" value="ENDO3c"/>
    <property type="match status" value="1"/>
</dbReference>
<evidence type="ECO:0000256" key="12">
    <source>
        <dbReference type="ARBA" id="ARBA00023204"/>
    </source>
</evidence>
<keyword evidence="12" id="KW-0234">DNA repair</keyword>
<evidence type="ECO:0000256" key="11">
    <source>
        <dbReference type="ARBA" id="ARBA00023014"/>
    </source>
</evidence>
<dbReference type="EMBL" id="FONA01000008">
    <property type="protein sequence ID" value="SFE23657.1"/>
    <property type="molecule type" value="Genomic_DNA"/>
</dbReference>
<evidence type="ECO:0000256" key="6">
    <source>
        <dbReference type="ARBA" id="ARBA00022485"/>
    </source>
</evidence>
<reference evidence="16 17" key="1">
    <citation type="submission" date="2016-10" db="EMBL/GenBank/DDBJ databases">
        <authorList>
            <person name="de Groot N.N."/>
        </authorList>
    </citation>
    <scope>NUCLEOTIDE SEQUENCE [LARGE SCALE GENOMIC DNA]</scope>
    <source>
        <strain evidence="16 17">DSM 19012</strain>
    </source>
</reference>
<evidence type="ECO:0000256" key="5">
    <source>
        <dbReference type="ARBA" id="ARBA00022023"/>
    </source>
</evidence>
<dbReference type="NCBIfam" id="TIGR01084">
    <property type="entry name" value="mutY"/>
    <property type="match status" value="1"/>
</dbReference>
<comment type="similarity">
    <text evidence="3 14">Belongs to the Nth/MutY family.</text>
</comment>
<dbReference type="RefSeq" id="WP_010527039.1">
    <property type="nucleotide sequence ID" value="NZ_AFSL01000026.1"/>
</dbReference>
<evidence type="ECO:0000256" key="1">
    <source>
        <dbReference type="ARBA" id="ARBA00000843"/>
    </source>
</evidence>
<keyword evidence="9" id="KW-0378">Hydrolase</keyword>
<keyword evidence="11" id="KW-0411">Iron-sulfur</keyword>
<evidence type="ECO:0000313" key="17">
    <source>
        <dbReference type="Proteomes" id="UP000181976"/>
    </source>
</evidence>
<evidence type="ECO:0000259" key="15">
    <source>
        <dbReference type="SMART" id="SM00478"/>
    </source>
</evidence>
<dbReference type="GO" id="GO:0032357">
    <property type="term" value="F:oxidized purine DNA binding"/>
    <property type="evidence" value="ECO:0007669"/>
    <property type="project" value="TreeGrafter"/>
</dbReference>
<proteinExistence type="inferred from homology"/>
<evidence type="ECO:0000256" key="13">
    <source>
        <dbReference type="ARBA" id="ARBA00023295"/>
    </source>
</evidence>
<dbReference type="Gene3D" id="1.10.340.30">
    <property type="entry name" value="Hypothetical protein, domain 2"/>
    <property type="match status" value="1"/>
</dbReference>
<dbReference type="InterPro" id="IPR011257">
    <property type="entry name" value="DNA_glycosylase"/>
</dbReference>
<evidence type="ECO:0000256" key="7">
    <source>
        <dbReference type="ARBA" id="ARBA00022723"/>
    </source>
</evidence>
<keyword evidence="6" id="KW-0004">4Fe-4S</keyword>
<dbReference type="InterPro" id="IPR000445">
    <property type="entry name" value="HhH_motif"/>
</dbReference>
<dbReference type="GO" id="GO:0006284">
    <property type="term" value="P:base-excision repair"/>
    <property type="evidence" value="ECO:0007669"/>
    <property type="project" value="UniProtKB-UniRule"/>
</dbReference>
<dbReference type="Gene3D" id="3.90.79.10">
    <property type="entry name" value="Nucleoside Triphosphate Pyrophosphohydrolase"/>
    <property type="match status" value="1"/>
</dbReference>
<keyword evidence="10 14" id="KW-0408">Iron</keyword>
<dbReference type="GO" id="GO:0051539">
    <property type="term" value="F:4 iron, 4 sulfur cluster binding"/>
    <property type="evidence" value="ECO:0007669"/>
    <property type="project" value="UniProtKB-UniRule"/>
</dbReference>
<dbReference type="InterPro" id="IPR023170">
    <property type="entry name" value="HhH_base_excis_C"/>
</dbReference>
<dbReference type="InterPro" id="IPR004035">
    <property type="entry name" value="Endouclease-III_FeS-bd_BS"/>
</dbReference>
<accession>A0A1I1YW11</accession>